<organism evidence="1 2">
    <name type="scientific">Ferrimonas marina</name>
    <dbReference type="NCBI Taxonomy" id="299255"/>
    <lineage>
        <taxon>Bacteria</taxon>
        <taxon>Pseudomonadati</taxon>
        <taxon>Pseudomonadota</taxon>
        <taxon>Gammaproteobacteria</taxon>
        <taxon>Alteromonadales</taxon>
        <taxon>Ferrimonadaceae</taxon>
        <taxon>Ferrimonas</taxon>
    </lineage>
</organism>
<dbReference type="InterPro" id="IPR044691">
    <property type="entry name" value="DCC1_Trx"/>
</dbReference>
<sequence length="133" mass="15413">MSARLTVFYDSHCPLCVKEMRRLAQRDRKGWIALQDINQPDFSRHFPHVDPVLANKVLHGVTEDGRMLLGLDVTHAAWRLVGLGWLVAPLRWPVIRPLADRAYLWFAANRYRVSRWLTGSARCRTCRIEHDPG</sequence>
<dbReference type="AlphaFoldDB" id="A0A1M5MZJ4"/>
<name>A0A1M5MZJ4_9GAMM</name>
<dbReference type="EMBL" id="FQXG01000001">
    <property type="protein sequence ID" value="SHG82359.1"/>
    <property type="molecule type" value="Genomic_DNA"/>
</dbReference>
<reference evidence="1 2" key="1">
    <citation type="submission" date="2016-11" db="EMBL/GenBank/DDBJ databases">
        <authorList>
            <person name="Jaros S."/>
            <person name="Januszkiewicz K."/>
            <person name="Wedrychowicz H."/>
        </authorList>
    </citation>
    <scope>NUCLEOTIDE SEQUENCE [LARGE SCALE GENOMIC DNA]</scope>
    <source>
        <strain evidence="1 2">DSM 16917</strain>
    </source>
</reference>
<dbReference type="Pfam" id="PF04134">
    <property type="entry name" value="DCC1-like"/>
    <property type="match status" value="1"/>
</dbReference>
<dbReference type="STRING" id="299255.SAMN02745129_0832"/>
<dbReference type="Proteomes" id="UP000184268">
    <property type="component" value="Unassembled WGS sequence"/>
</dbReference>
<accession>A0A1M5MZJ4</accession>
<proteinExistence type="predicted"/>
<dbReference type="OrthoDB" id="5294764at2"/>
<dbReference type="InterPro" id="IPR007263">
    <property type="entry name" value="DCC1-like"/>
</dbReference>
<protein>
    <submittedName>
        <fullName evidence="1">Predicted thiol-disulfide oxidoreductase YuxK, DCC family</fullName>
    </submittedName>
</protein>
<dbReference type="RefSeq" id="WP_067654288.1">
    <property type="nucleotide sequence ID" value="NZ_FQXG01000001.1"/>
</dbReference>
<dbReference type="GO" id="GO:0015035">
    <property type="term" value="F:protein-disulfide reductase activity"/>
    <property type="evidence" value="ECO:0007669"/>
    <property type="project" value="InterPro"/>
</dbReference>
<evidence type="ECO:0000313" key="2">
    <source>
        <dbReference type="Proteomes" id="UP000184268"/>
    </source>
</evidence>
<gene>
    <name evidence="1" type="ORF">SAMN02745129_0832</name>
</gene>
<dbReference type="PANTHER" id="PTHR34290">
    <property type="entry name" value="SI:CH73-390P7.2"/>
    <property type="match status" value="1"/>
</dbReference>
<dbReference type="PANTHER" id="PTHR34290:SF2">
    <property type="entry name" value="OS04G0668800 PROTEIN"/>
    <property type="match status" value="1"/>
</dbReference>
<evidence type="ECO:0000313" key="1">
    <source>
        <dbReference type="EMBL" id="SHG82359.1"/>
    </source>
</evidence>
<keyword evidence="2" id="KW-1185">Reference proteome</keyword>